<dbReference type="GO" id="GO:0015074">
    <property type="term" value="P:DNA integration"/>
    <property type="evidence" value="ECO:0007669"/>
    <property type="project" value="UniProtKB-KW"/>
</dbReference>
<evidence type="ECO:0000256" key="6">
    <source>
        <dbReference type="ARBA" id="ARBA00023125"/>
    </source>
</evidence>
<evidence type="ECO:0000259" key="10">
    <source>
        <dbReference type="PROSITE" id="PS51898"/>
    </source>
</evidence>
<keyword evidence="6 9" id="KW-0238">DNA-binding</keyword>
<dbReference type="PANTHER" id="PTHR30349">
    <property type="entry name" value="PHAGE INTEGRASE-RELATED"/>
    <property type="match status" value="1"/>
</dbReference>
<evidence type="ECO:0000313" key="12">
    <source>
        <dbReference type="EMBL" id="SMB95211.1"/>
    </source>
</evidence>
<evidence type="ECO:0000256" key="2">
    <source>
        <dbReference type="ARBA" id="ARBA00022490"/>
    </source>
</evidence>
<dbReference type="OrthoDB" id="283809at2"/>
<dbReference type="RefSeq" id="WP_159446335.1">
    <property type="nucleotide sequence ID" value="NZ_FWWT01000022.1"/>
</dbReference>
<evidence type="ECO:0000256" key="3">
    <source>
        <dbReference type="ARBA" id="ARBA00022618"/>
    </source>
</evidence>
<dbReference type="GO" id="GO:0051301">
    <property type="term" value="P:cell division"/>
    <property type="evidence" value="ECO:0007669"/>
    <property type="project" value="UniProtKB-KW"/>
</dbReference>
<dbReference type="EMBL" id="FWWT01000022">
    <property type="protein sequence ID" value="SMB95211.1"/>
    <property type="molecule type" value="Genomic_DNA"/>
</dbReference>
<dbReference type="PROSITE" id="PS51898">
    <property type="entry name" value="TYR_RECOMBINASE"/>
    <property type="match status" value="1"/>
</dbReference>
<evidence type="ECO:0000256" key="4">
    <source>
        <dbReference type="ARBA" id="ARBA00022829"/>
    </source>
</evidence>
<dbReference type="Proteomes" id="UP000192731">
    <property type="component" value="Unassembled WGS sequence"/>
</dbReference>
<dbReference type="GO" id="GO:0006310">
    <property type="term" value="P:DNA recombination"/>
    <property type="evidence" value="ECO:0007669"/>
    <property type="project" value="UniProtKB-KW"/>
</dbReference>
<organism evidence="12 13">
    <name type="scientific">Desulfonispora thiosulfatigenes DSM 11270</name>
    <dbReference type="NCBI Taxonomy" id="656914"/>
    <lineage>
        <taxon>Bacteria</taxon>
        <taxon>Bacillati</taxon>
        <taxon>Bacillota</taxon>
        <taxon>Clostridia</taxon>
        <taxon>Eubacteriales</taxon>
        <taxon>Peptococcaceae</taxon>
        <taxon>Desulfonispora</taxon>
    </lineage>
</organism>
<keyword evidence="3" id="KW-0132">Cell division</keyword>
<keyword evidence="8" id="KW-0131">Cell cycle</keyword>
<dbReference type="Gene3D" id="1.10.150.130">
    <property type="match status" value="1"/>
</dbReference>
<reference evidence="12 13" key="1">
    <citation type="submission" date="2017-04" db="EMBL/GenBank/DDBJ databases">
        <authorList>
            <person name="Afonso C.L."/>
            <person name="Miller P.J."/>
            <person name="Scott M.A."/>
            <person name="Spackman E."/>
            <person name="Goraichik I."/>
            <person name="Dimitrov K.M."/>
            <person name="Suarez D.L."/>
            <person name="Swayne D.E."/>
        </authorList>
    </citation>
    <scope>NUCLEOTIDE SEQUENCE [LARGE SCALE GENOMIC DNA]</scope>
    <source>
        <strain evidence="12 13">DSM 11270</strain>
    </source>
</reference>
<keyword evidence="13" id="KW-1185">Reference proteome</keyword>
<dbReference type="InterPro" id="IPR002104">
    <property type="entry name" value="Integrase_catalytic"/>
</dbReference>
<evidence type="ECO:0000256" key="9">
    <source>
        <dbReference type="PROSITE-ProRule" id="PRU01248"/>
    </source>
</evidence>
<evidence type="ECO:0000256" key="8">
    <source>
        <dbReference type="ARBA" id="ARBA00023306"/>
    </source>
</evidence>
<dbReference type="GO" id="GO:0007059">
    <property type="term" value="P:chromosome segregation"/>
    <property type="evidence" value="ECO:0007669"/>
    <property type="project" value="UniProtKB-KW"/>
</dbReference>
<dbReference type="AlphaFoldDB" id="A0A1W1VQ53"/>
<feature type="domain" description="Tyr recombinase" evidence="10">
    <location>
        <begin position="136"/>
        <end position="323"/>
    </location>
</feature>
<dbReference type="PANTHER" id="PTHR30349:SF77">
    <property type="entry name" value="TYROSINE RECOMBINASE XERC"/>
    <property type="match status" value="1"/>
</dbReference>
<dbReference type="STRING" id="656914.SAMN00017405_0352"/>
<keyword evidence="7" id="KW-0233">DNA recombination</keyword>
<dbReference type="InterPro" id="IPR013762">
    <property type="entry name" value="Integrase-like_cat_sf"/>
</dbReference>
<evidence type="ECO:0000256" key="1">
    <source>
        <dbReference type="ARBA" id="ARBA00004496"/>
    </source>
</evidence>
<evidence type="ECO:0000313" key="13">
    <source>
        <dbReference type="Proteomes" id="UP000192731"/>
    </source>
</evidence>
<accession>A0A1W1VQ53</accession>
<sequence length="333" mass="38854">MSEKTKQNLYLSDYQDFIANTRRLTPKTVNEYMLDLSFFFRFILIFHKNPNINLDEKINQILKETSLDELTNEIITSVTWNDVQRFMSFYVGVLKNNERSQKRKLVSIRRFFDYLLFTNKIAATPIGDIDIRTPKKQPISLTENQIITIIEPILKSYEGKFKERDKAIIILFLELGLRLSELVSINLEDIENDAILIKGKGKKERILPLNETCISAINTYLKVRPKSYEIKTGHRQALFLSRLKQRISTRGVQLIIDKLFLLANLNNEERKFTTHKLRHSFATILADKGVSIHDIQDFLGHENLATTSIYVNSNLHRLKEVKDKNPILKNENI</sequence>
<feature type="domain" description="Core-binding (CB)" evidence="11">
    <location>
        <begin position="5"/>
        <end position="116"/>
    </location>
</feature>
<dbReference type="InterPro" id="IPR044068">
    <property type="entry name" value="CB"/>
</dbReference>
<dbReference type="SUPFAM" id="SSF56349">
    <property type="entry name" value="DNA breaking-rejoining enzymes"/>
    <property type="match status" value="1"/>
</dbReference>
<dbReference type="Pfam" id="PF00589">
    <property type="entry name" value="Phage_integrase"/>
    <property type="match status" value="1"/>
</dbReference>
<gene>
    <name evidence="12" type="ORF">SAMN00017405_0352</name>
</gene>
<dbReference type="InterPro" id="IPR011010">
    <property type="entry name" value="DNA_brk_join_enz"/>
</dbReference>
<comment type="subcellular location">
    <subcellularLocation>
        <location evidence="1">Cytoplasm</location>
    </subcellularLocation>
</comment>
<evidence type="ECO:0000256" key="7">
    <source>
        <dbReference type="ARBA" id="ARBA00023172"/>
    </source>
</evidence>
<protein>
    <submittedName>
        <fullName evidence="12">Site-specific recombinase XerD</fullName>
    </submittedName>
</protein>
<name>A0A1W1VQ53_DESTI</name>
<keyword evidence="5" id="KW-0229">DNA integration</keyword>
<dbReference type="Gene3D" id="1.10.443.10">
    <property type="entry name" value="Intergrase catalytic core"/>
    <property type="match status" value="1"/>
</dbReference>
<dbReference type="GO" id="GO:0003677">
    <property type="term" value="F:DNA binding"/>
    <property type="evidence" value="ECO:0007669"/>
    <property type="project" value="UniProtKB-UniRule"/>
</dbReference>
<dbReference type="GO" id="GO:0005737">
    <property type="term" value="C:cytoplasm"/>
    <property type="evidence" value="ECO:0007669"/>
    <property type="project" value="UniProtKB-SubCell"/>
</dbReference>
<keyword evidence="4" id="KW-0159">Chromosome partition</keyword>
<dbReference type="InterPro" id="IPR010998">
    <property type="entry name" value="Integrase_recombinase_N"/>
</dbReference>
<dbReference type="PROSITE" id="PS51900">
    <property type="entry name" value="CB"/>
    <property type="match status" value="1"/>
</dbReference>
<evidence type="ECO:0000259" key="11">
    <source>
        <dbReference type="PROSITE" id="PS51900"/>
    </source>
</evidence>
<proteinExistence type="predicted"/>
<evidence type="ECO:0000256" key="5">
    <source>
        <dbReference type="ARBA" id="ARBA00022908"/>
    </source>
</evidence>
<keyword evidence="2" id="KW-0963">Cytoplasm</keyword>
<dbReference type="InterPro" id="IPR050090">
    <property type="entry name" value="Tyrosine_recombinase_XerCD"/>
</dbReference>